<dbReference type="eggNOG" id="COG1807">
    <property type="taxonomic scope" value="Bacteria"/>
</dbReference>
<evidence type="ECO:0000256" key="6">
    <source>
        <dbReference type="ARBA" id="ARBA00022989"/>
    </source>
</evidence>
<evidence type="ECO:0000256" key="5">
    <source>
        <dbReference type="ARBA" id="ARBA00022692"/>
    </source>
</evidence>
<feature type="transmembrane region" description="Helical" evidence="8">
    <location>
        <begin position="310"/>
        <end position="331"/>
    </location>
</feature>
<gene>
    <name evidence="9" type="ORF">EubceDRAFT1_0958</name>
</gene>
<reference evidence="9 10" key="2">
    <citation type="submission" date="2012-02" db="EMBL/GenBank/DDBJ databases">
        <title>Improved High-Quality Draft sequence of Eubacterium cellulosolvens 6.</title>
        <authorList>
            <consortium name="US DOE Joint Genome Institute"/>
            <person name="Lucas S."/>
            <person name="Han J."/>
            <person name="Lapidus A."/>
            <person name="Cheng J.-F."/>
            <person name="Goodwin L."/>
            <person name="Pitluck S."/>
            <person name="Peters L."/>
            <person name="Mikhailova N."/>
            <person name="Gu W."/>
            <person name="Detter J.C."/>
            <person name="Han C."/>
            <person name="Tapia R."/>
            <person name="Land M."/>
            <person name="Hauser L."/>
            <person name="Kyrpides N."/>
            <person name="Ivanova N."/>
            <person name="Pagani I."/>
            <person name="Johnson E."/>
            <person name="Mukhopadhyay B."/>
            <person name="Anderson I."/>
            <person name="Woyke T."/>
        </authorList>
    </citation>
    <scope>NUCLEOTIDE SEQUENCE [LARGE SCALE GENOMIC DNA]</scope>
    <source>
        <strain evidence="9 10">6</strain>
    </source>
</reference>
<evidence type="ECO:0000313" key="10">
    <source>
        <dbReference type="Proteomes" id="UP000005753"/>
    </source>
</evidence>
<keyword evidence="6 8" id="KW-1133">Transmembrane helix</keyword>
<dbReference type="GO" id="GO:0009103">
    <property type="term" value="P:lipopolysaccharide biosynthetic process"/>
    <property type="evidence" value="ECO:0007669"/>
    <property type="project" value="UniProtKB-ARBA"/>
</dbReference>
<sequence>MSKKEYAAGKNSVLSVACVVFVVILLLTGLYLHCASMETVELDLKSARAENLIAGGGGEYTIADGTYMTEDAGAAALVFDDVNRYVGTMRLDFGEITTNELINILTLTVFYDTGHGFSDSRKVEASIKTGSHQLALHPLAKVKALKIQIGTLEKENFVIDRIILNPDTDGWQIYFWLSTTAGIFVICFFGLRKKGRNRLYFLAASGVITVFFGYAHLMFRRQDNSCYLLAAEALIMLLTIFFFATEINAKTRDKLIMWTMLATAFALFTYWAWMLEFGKAPDEHMRMQIVNYIRNHGSIPRGDDPEVRDAYWGFGYSFYPVTTQLIAAWICRLVSFFSEDGYVLLKAARMASVFCGTLTVYWAYRIGREAMPDSDAGYLLPVLTFTLPQLAFLNSYLNNDSLAIMAIMMILYFWIHGLKKGFNVRTSLGLSIGIGLCALSYYNAYGAILLSIPVFYYGLIKQGRSGKYMVRMTALVVAGAFLVAGWWFVRSAILYNGDFLGRSSLQKAQEMYAAPEALEKAGETMQKLGVNIFGMLLIEQLHYVRDVGMSFVGRFGYMENVLRPLQYAVIQLIIFAGSAATVLPGGYRVLRYLRSGDKEKERGEIREMTFWGCMLFLLMVIPFSLALYYTWSSDFQKQGRYYMPVCVPLFYLTARGFDRLMKKLKCERNGAGYLVSLLLILNLVMVFLSVAYQFYY</sequence>
<dbReference type="STRING" id="633697.EubceDRAFT1_0958"/>
<keyword evidence="4" id="KW-0808">Transferase</keyword>
<dbReference type="EMBL" id="CM001487">
    <property type="protein sequence ID" value="EIM56784.1"/>
    <property type="molecule type" value="Genomic_DNA"/>
</dbReference>
<feature type="transmembrane region" description="Helical" evidence="8">
    <location>
        <begin position="173"/>
        <end position="192"/>
    </location>
</feature>
<evidence type="ECO:0000256" key="4">
    <source>
        <dbReference type="ARBA" id="ARBA00022679"/>
    </source>
</evidence>
<keyword evidence="5 8" id="KW-0812">Transmembrane</keyword>
<dbReference type="InterPro" id="IPR050297">
    <property type="entry name" value="LipidA_mod_glycosyltrf_83"/>
</dbReference>
<dbReference type="OrthoDB" id="6052932at2"/>
<evidence type="ECO:0000256" key="2">
    <source>
        <dbReference type="ARBA" id="ARBA00022475"/>
    </source>
</evidence>
<accession>I5ASL1</accession>
<feature type="transmembrane region" description="Helical" evidence="8">
    <location>
        <begin position="468"/>
        <end position="489"/>
    </location>
</feature>
<proteinExistence type="predicted"/>
<dbReference type="PANTHER" id="PTHR33908">
    <property type="entry name" value="MANNOSYLTRANSFERASE YKCB-RELATED"/>
    <property type="match status" value="1"/>
</dbReference>
<evidence type="ECO:0000256" key="7">
    <source>
        <dbReference type="ARBA" id="ARBA00023136"/>
    </source>
</evidence>
<keyword evidence="2" id="KW-1003">Cell membrane</keyword>
<feature type="transmembrane region" description="Helical" evidence="8">
    <location>
        <begin position="343"/>
        <end position="364"/>
    </location>
</feature>
<feature type="transmembrane region" description="Helical" evidence="8">
    <location>
        <begin position="225"/>
        <end position="243"/>
    </location>
</feature>
<evidence type="ECO:0000256" key="8">
    <source>
        <dbReference type="SAM" id="Phobius"/>
    </source>
</evidence>
<feature type="transmembrane region" description="Helical" evidence="8">
    <location>
        <begin position="199"/>
        <end position="219"/>
    </location>
</feature>
<comment type="subcellular location">
    <subcellularLocation>
        <location evidence="1">Cell membrane</location>
        <topology evidence="1">Multi-pass membrane protein</topology>
    </subcellularLocation>
</comment>
<feature type="transmembrane region" description="Helical" evidence="8">
    <location>
        <begin position="12"/>
        <end position="32"/>
    </location>
</feature>
<dbReference type="Proteomes" id="UP000005753">
    <property type="component" value="Chromosome"/>
</dbReference>
<reference evidence="9 10" key="1">
    <citation type="submission" date="2010-08" db="EMBL/GenBank/DDBJ databases">
        <authorList>
            <consortium name="US DOE Joint Genome Institute (JGI-PGF)"/>
            <person name="Lucas S."/>
            <person name="Copeland A."/>
            <person name="Lapidus A."/>
            <person name="Cheng J.-F."/>
            <person name="Bruce D."/>
            <person name="Goodwin L."/>
            <person name="Pitluck S."/>
            <person name="Land M.L."/>
            <person name="Hauser L."/>
            <person name="Chang Y.-J."/>
            <person name="Anderson I.J."/>
            <person name="Johnson E."/>
            <person name="Mulhopadhyay B."/>
            <person name="Kyrpides N."/>
            <person name="Woyke T.J."/>
        </authorList>
    </citation>
    <scope>NUCLEOTIDE SEQUENCE [LARGE SCALE GENOMIC DNA]</scope>
    <source>
        <strain evidence="9 10">6</strain>
    </source>
</reference>
<evidence type="ECO:0008006" key="11">
    <source>
        <dbReference type="Google" id="ProtNLM"/>
    </source>
</evidence>
<evidence type="ECO:0000313" key="9">
    <source>
        <dbReference type="EMBL" id="EIM56784.1"/>
    </source>
</evidence>
<feature type="transmembrane region" description="Helical" evidence="8">
    <location>
        <begin position="670"/>
        <end position="695"/>
    </location>
</feature>
<feature type="transmembrane region" description="Helical" evidence="8">
    <location>
        <begin position="255"/>
        <end position="273"/>
    </location>
</feature>
<feature type="transmembrane region" description="Helical" evidence="8">
    <location>
        <begin position="641"/>
        <end position="658"/>
    </location>
</feature>
<feature type="transmembrane region" description="Helical" evidence="8">
    <location>
        <begin position="401"/>
        <end position="418"/>
    </location>
</feature>
<organism evidence="9 10">
    <name type="scientific">Eubacterium cellulosolvens (strain ATCC 43171 / JCM 9499 / 6)</name>
    <name type="common">Cillobacterium cellulosolvens</name>
    <dbReference type="NCBI Taxonomy" id="633697"/>
    <lineage>
        <taxon>Bacteria</taxon>
        <taxon>Bacillati</taxon>
        <taxon>Bacillota</taxon>
        <taxon>Clostridia</taxon>
        <taxon>Eubacteriales</taxon>
        <taxon>Eubacteriaceae</taxon>
        <taxon>Eubacterium</taxon>
    </lineage>
</organism>
<dbReference type="HOGENOM" id="CLU_395739_0_0_9"/>
<evidence type="ECO:0000256" key="3">
    <source>
        <dbReference type="ARBA" id="ARBA00022676"/>
    </source>
</evidence>
<dbReference type="GO" id="GO:0016763">
    <property type="term" value="F:pentosyltransferase activity"/>
    <property type="evidence" value="ECO:0007669"/>
    <property type="project" value="TreeGrafter"/>
</dbReference>
<dbReference type="AlphaFoldDB" id="I5ASL1"/>
<feature type="transmembrane region" description="Helical" evidence="8">
    <location>
        <begin position="608"/>
        <end position="629"/>
    </location>
</feature>
<dbReference type="PANTHER" id="PTHR33908:SF11">
    <property type="entry name" value="MEMBRANE PROTEIN"/>
    <property type="match status" value="1"/>
</dbReference>
<feature type="transmembrane region" description="Helical" evidence="8">
    <location>
        <begin position="376"/>
        <end position="394"/>
    </location>
</feature>
<evidence type="ECO:0000256" key="1">
    <source>
        <dbReference type="ARBA" id="ARBA00004651"/>
    </source>
</evidence>
<keyword evidence="10" id="KW-1185">Reference proteome</keyword>
<keyword evidence="3" id="KW-0328">Glycosyltransferase</keyword>
<dbReference type="GO" id="GO:0005886">
    <property type="term" value="C:plasma membrane"/>
    <property type="evidence" value="ECO:0007669"/>
    <property type="project" value="UniProtKB-SubCell"/>
</dbReference>
<feature type="transmembrane region" description="Helical" evidence="8">
    <location>
        <begin position="430"/>
        <end position="456"/>
    </location>
</feature>
<feature type="transmembrane region" description="Helical" evidence="8">
    <location>
        <begin position="565"/>
        <end position="587"/>
    </location>
</feature>
<name>I5ASL1_EUBC6</name>
<protein>
    <recommendedName>
        <fullName evidence="11">Glycosyltransferase RgtA/B/C/D-like domain-containing protein</fullName>
    </recommendedName>
</protein>
<keyword evidence="7 8" id="KW-0472">Membrane</keyword>